<keyword evidence="2 6" id="KW-1003">Cell membrane</keyword>
<evidence type="ECO:0000259" key="7">
    <source>
        <dbReference type="Pfam" id="PF02687"/>
    </source>
</evidence>
<evidence type="ECO:0000256" key="1">
    <source>
        <dbReference type="ARBA" id="ARBA00004651"/>
    </source>
</evidence>
<keyword evidence="3 6" id="KW-0812">Transmembrane</keyword>
<reference evidence="8 9" key="1">
    <citation type="submission" date="2018-01" db="EMBL/GenBank/DDBJ databases">
        <title>Genetic Diversity of Clostridium botulinum in seafood.</title>
        <authorList>
            <person name="Athira V."/>
            <person name="Arun Jyothi P.V."/>
            <person name="Lalitha K.V."/>
            <person name="Joseph T.C."/>
        </authorList>
    </citation>
    <scope>NUCLEOTIDE SEQUENCE [LARGE SCALE GENOMIC DNA]</scope>
    <source>
        <strain evidence="8 9">Mfbjulcb8</strain>
    </source>
</reference>
<feature type="transmembrane region" description="Helical" evidence="6">
    <location>
        <begin position="283"/>
        <end position="305"/>
    </location>
</feature>
<feature type="transmembrane region" description="Helical" evidence="6">
    <location>
        <begin position="20"/>
        <end position="43"/>
    </location>
</feature>
<evidence type="ECO:0000256" key="3">
    <source>
        <dbReference type="ARBA" id="ARBA00022692"/>
    </source>
</evidence>
<evidence type="ECO:0000256" key="2">
    <source>
        <dbReference type="ARBA" id="ARBA00022475"/>
    </source>
</evidence>
<comment type="similarity">
    <text evidence="6">Belongs to the ABC-4 integral membrane protein family.</text>
</comment>
<dbReference type="InterPro" id="IPR003838">
    <property type="entry name" value="ABC3_permease_C"/>
</dbReference>
<dbReference type="InterPro" id="IPR027022">
    <property type="entry name" value="ABC_permease_BceB-typ"/>
</dbReference>
<protein>
    <submittedName>
        <fullName evidence="8">ABC transporter permease</fullName>
    </submittedName>
</protein>
<feature type="transmembrane region" description="Helical" evidence="6">
    <location>
        <begin position="539"/>
        <end position="560"/>
    </location>
</feature>
<dbReference type="PANTHER" id="PTHR46795:SF2">
    <property type="entry name" value="ABC TRANSPORTER, PERMEASE PROTEIN"/>
    <property type="match status" value="1"/>
</dbReference>
<feature type="transmembrane region" description="Helical" evidence="6">
    <location>
        <begin position="197"/>
        <end position="216"/>
    </location>
</feature>
<evidence type="ECO:0000256" key="6">
    <source>
        <dbReference type="PIRNR" id="PIRNR018968"/>
    </source>
</evidence>
<dbReference type="GO" id="GO:0055085">
    <property type="term" value="P:transmembrane transport"/>
    <property type="evidence" value="ECO:0007669"/>
    <property type="project" value="UniProtKB-UniRule"/>
</dbReference>
<dbReference type="PANTHER" id="PTHR46795">
    <property type="entry name" value="ABC TRANSPORTER PERMEASE-RELATED-RELATED"/>
    <property type="match status" value="1"/>
</dbReference>
<dbReference type="Proteomes" id="UP000240615">
    <property type="component" value="Chromosome"/>
</dbReference>
<dbReference type="Pfam" id="PF02687">
    <property type="entry name" value="FtsX"/>
    <property type="match status" value="1"/>
</dbReference>
<feature type="transmembrane region" description="Helical" evidence="6">
    <location>
        <begin position="102"/>
        <end position="124"/>
    </location>
</feature>
<organism evidence="8 9">
    <name type="scientific">Clostridium botulinum</name>
    <dbReference type="NCBI Taxonomy" id="1491"/>
    <lineage>
        <taxon>Bacteria</taxon>
        <taxon>Bacillati</taxon>
        <taxon>Bacillota</taxon>
        <taxon>Clostridia</taxon>
        <taxon>Eubacteriales</taxon>
        <taxon>Clostridiaceae</taxon>
        <taxon>Clostridium</taxon>
    </lineage>
</organism>
<feature type="transmembrane region" description="Helical" evidence="6">
    <location>
        <begin position="64"/>
        <end position="82"/>
    </location>
</feature>
<feature type="transmembrane region" description="Helical" evidence="6">
    <location>
        <begin position="597"/>
        <end position="617"/>
    </location>
</feature>
<sequence length="660" mass="75935">MLMNLTRFAFNNVIRNKKAYFAYFLSSSISAALFFCFTTFIMHPNLKGQDFPADIKSVLITTELIAYVFFVLFVFYSVSVFLKNRNKEFGTLFILGTSKRQLSRLIFIENIIIIGLAAVVGIVFGMSFLKFFLLAISVFLSVYGIDFYFPKEAILITMGSFLLLGIVISFLVAFTVRENQVLKLLKGNRTHKKEPKTSPIFTIMALVLLVGAYYTAATAKVNNLGNLVMPVTITTIIATYFIFSQFNVFVLRWLKNNRIIYMKKINLIWISNLFYRAKDNVRMFFIITITSAVAFTSIGTFSAYMKSEEEMTMQANPQAIAYISRWGNNDNHEETGDNKDVLKEKSVKNNYKDIESEKRQNQKNIEFIEESLKNAGIKYTKFTGDRKTVVDSVNKDYTLTLMPESRYNLLAASLKLNTINLKANEAFKVAKDKRAYVIQDLRSYFTINGITLNVIGKGKKNVLSGSYADAYVVKDEIFNNIENYIYKEDYYAFYVENWYSTLEVAKKIYAQFNRDTEDKNYYILSSAISFDTNRKNNSLNLLIVLFIGMLFFLTTGSFLYNKFYMDVNEDKKKFRDMNKIGVSYDDIKKIITMELGAMFLIPYIVAIAHSAFALSALKNAKNIDVTLSAFLVMGSFFLMQIVYFIVIRAMYLKEIKRELI</sequence>
<feature type="transmembrane region" description="Helical" evidence="6">
    <location>
        <begin position="228"/>
        <end position="254"/>
    </location>
</feature>
<proteinExistence type="inferred from homology"/>
<dbReference type="AlphaFoldDB" id="A0ABC8CU63"/>
<dbReference type="GO" id="GO:0005886">
    <property type="term" value="C:plasma membrane"/>
    <property type="evidence" value="ECO:0007669"/>
    <property type="project" value="UniProtKB-SubCell"/>
</dbReference>
<dbReference type="InterPro" id="IPR052536">
    <property type="entry name" value="ABC-4_Integral_Memb_Prot"/>
</dbReference>
<name>A0ABC8CU63_CLOBO</name>
<evidence type="ECO:0000313" key="9">
    <source>
        <dbReference type="Proteomes" id="UP000240615"/>
    </source>
</evidence>
<evidence type="ECO:0000256" key="4">
    <source>
        <dbReference type="ARBA" id="ARBA00022989"/>
    </source>
</evidence>
<comment type="subcellular location">
    <subcellularLocation>
        <location evidence="1 6">Cell membrane</location>
        <topology evidence="1 6">Multi-pass membrane protein</topology>
    </subcellularLocation>
</comment>
<gene>
    <name evidence="8" type="ORF">C7M56_11040</name>
</gene>
<keyword evidence="6" id="KW-0813">Transport</keyword>
<keyword evidence="4 6" id="KW-1133">Transmembrane helix</keyword>
<evidence type="ECO:0000256" key="5">
    <source>
        <dbReference type="ARBA" id="ARBA00023136"/>
    </source>
</evidence>
<dbReference type="EMBL" id="CP027777">
    <property type="protein sequence ID" value="AVQ39190.1"/>
    <property type="molecule type" value="Genomic_DNA"/>
</dbReference>
<evidence type="ECO:0000313" key="8">
    <source>
        <dbReference type="EMBL" id="AVQ39190.1"/>
    </source>
</evidence>
<accession>A0ABC8CU63</accession>
<feature type="transmembrane region" description="Helical" evidence="6">
    <location>
        <begin position="629"/>
        <end position="651"/>
    </location>
</feature>
<feature type="domain" description="ABC3 transporter permease C-terminal" evidence="7">
    <location>
        <begin position="65"/>
        <end position="177"/>
    </location>
</feature>
<keyword evidence="5 6" id="KW-0472">Membrane</keyword>
<dbReference type="PIRSF" id="PIRSF018968">
    <property type="entry name" value="ABC_permease_BceB"/>
    <property type="match status" value="1"/>
</dbReference>
<feature type="transmembrane region" description="Helical" evidence="6">
    <location>
        <begin position="155"/>
        <end position="176"/>
    </location>
</feature>